<dbReference type="Proteomes" id="UP000298663">
    <property type="component" value="Unassembled WGS sequence"/>
</dbReference>
<reference evidence="1 2" key="1">
    <citation type="journal article" date="2015" name="Genome Biol.">
        <title>Comparative genomics of Steinernema reveals deeply conserved gene regulatory networks.</title>
        <authorList>
            <person name="Dillman A.R."/>
            <person name="Macchietto M."/>
            <person name="Porter C.F."/>
            <person name="Rogers A."/>
            <person name="Williams B."/>
            <person name="Antoshechkin I."/>
            <person name="Lee M.M."/>
            <person name="Goodwin Z."/>
            <person name="Lu X."/>
            <person name="Lewis E.E."/>
            <person name="Goodrich-Blair H."/>
            <person name="Stock S.P."/>
            <person name="Adams B.J."/>
            <person name="Sternberg P.W."/>
            <person name="Mortazavi A."/>
        </authorList>
    </citation>
    <scope>NUCLEOTIDE SEQUENCE [LARGE SCALE GENOMIC DNA]</scope>
    <source>
        <strain evidence="1 2">ALL</strain>
    </source>
</reference>
<dbReference type="AlphaFoldDB" id="A0A4U5MU85"/>
<dbReference type="EMBL" id="AZBU02000006">
    <property type="protein sequence ID" value="TKR73053.1"/>
    <property type="molecule type" value="Genomic_DNA"/>
</dbReference>
<evidence type="ECO:0000313" key="1">
    <source>
        <dbReference type="EMBL" id="TKR73053.1"/>
    </source>
</evidence>
<reference evidence="1 2" key="2">
    <citation type="journal article" date="2019" name="G3 (Bethesda)">
        <title>Hybrid Assembly of the Genome of the Entomopathogenic Nematode Steinernema carpocapsae Identifies the X-Chromosome.</title>
        <authorList>
            <person name="Serra L."/>
            <person name="Macchietto M."/>
            <person name="Macias-Munoz A."/>
            <person name="McGill C.J."/>
            <person name="Rodriguez I.M."/>
            <person name="Rodriguez B."/>
            <person name="Murad R."/>
            <person name="Mortazavi A."/>
        </authorList>
    </citation>
    <scope>NUCLEOTIDE SEQUENCE [LARGE SCALE GENOMIC DNA]</scope>
    <source>
        <strain evidence="1 2">ALL</strain>
    </source>
</reference>
<name>A0A4U5MU85_STECR</name>
<gene>
    <name evidence="1" type="ORF">L596_020409</name>
</gene>
<evidence type="ECO:0000313" key="2">
    <source>
        <dbReference type="Proteomes" id="UP000298663"/>
    </source>
</evidence>
<proteinExistence type="predicted"/>
<keyword evidence="2" id="KW-1185">Reference proteome</keyword>
<comment type="caution">
    <text evidence="1">The sequence shown here is derived from an EMBL/GenBank/DDBJ whole genome shotgun (WGS) entry which is preliminary data.</text>
</comment>
<accession>A0A4U5MU85</accession>
<organism evidence="1 2">
    <name type="scientific">Steinernema carpocapsae</name>
    <name type="common">Entomopathogenic nematode</name>
    <dbReference type="NCBI Taxonomy" id="34508"/>
    <lineage>
        <taxon>Eukaryota</taxon>
        <taxon>Metazoa</taxon>
        <taxon>Ecdysozoa</taxon>
        <taxon>Nematoda</taxon>
        <taxon>Chromadorea</taxon>
        <taxon>Rhabditida</taxon>
        <taxon>Tylenchina</taxon>
        <taxon>Panagrolaimomorpha</taxon>
        <taxon>Strongyloidoidea</taxon>
        <taxon>Steinernematidae</taxon>
        <taxon>Steinernema</taxon>
    </lineage>
</organism>
<sequence>MQREEDHYIRNVIEECLYRDKKPGVAWRTEQDWRSLDDKVEHVKDYGNDPEKDTVALQKGFCEPSLFVLPVAMATVTYIRFI</sequence>
<protein>
    <submittedName>
        <fullName evidence="1">Uncharacterized protein</fullName>
    </submittedName>
</protein>